<gene>
    <name evidence="1" type="ORF">HUS41_pII0005</name>
</gene>
<dbReference type="AlphaFoldDB" id="A0A9P1NTC6"/>
<reference evidence="1" key="2">
    <citation type="journal article" date="2012" name="J. Bacteriol.">
        <title>Complete Sequences of Plasmids from the Hemolytic-Uremic Syndrome-Associated Escherichia coli Strain HUSEC41.</title>
        <authorList>
            <person name="Kunne C."/>
            <person name="Billion A."/>
            <person name="Mshana S.E."/>
            <person name="Schmiedel J."/>
            <person name="Domann E."/>
            <person name="Hossain H."/>
            <person name="Hain T."/>
            <person name="Imirzalioglu C."/>
            <person name="Chakraborty T."/>
        </authorList>
    </citation>
    <scope>NUCLEOTIDE SEQUENCE</scope>
    <source>
        <strain evidence="1">HUSEC41</strain>
    </source>
</reference>
<sequence>MSNHNIGTPRPELGEYTFALPVERHMVYFLQTDTEIVIIRILSQHQDAGRHLN</sequence>
<dbReference type="InterPro" id="IPR035093">
    <property type="entry name" value="RelE/ParE_toxin_dom_sf"/>
</dbReference>
<organism evidence="1">
    <name type="scientific">Escherichia coli</name>
    <dbReference type="NCBI Taxonomy" id="562"/>
    <lineage>
        <taxon>Bacteria</taxon>
        <taxon>Pseudomonadati</taxon>
        <taxon>Pseudomonadota</taxon>
        <taxon>Gammaproteobacteria</taxon>
        <taxon>Enterobacterales</taxon>
        <taxon>Enterobacteriaceae</taxon>
        <taxon>Escherichia</taxon>
    </lineage>
</organism>
<dbReference type="Gene3D" id="3.30.2310.20">
    <property type="entry name" value="RelE-like"/>
    <property type="match status" value="1"/>
</dbReference>
<dbReference type="EMBL" id="HE603111">
    <property type="protein sequence ID" value="CCE21155.1"/>
    <property type="molecule type" value="Genomic_DNA"/>
</dbReference>
<reference evidence="1" key="1">
    <citation type="submission" date="2011-10" db="EMBL/GenBank/DDBJ databases">
        <authorList>
            <person name="Kuenne C."/>
        </authorList>
    </citation>
    <scope>NUCLEOTIDE SEQUENCE</scope>
    <source>
        <strain evidence="1">HUSEC41</strain>
        <plasmid evidence="1">pHUSEC41-2</plasmid>
    </source>
</reference>
<evidence type="ECO:0000313" key="1">
    <source>
        <dbReference type="EMBL" id="CCE21155.1"/>
    </source>
</evidence>
<geneLocation type="plasmid" evidence="1">
    <name>pHUSEC41-2</name>
</geneLocation>
<keyword evidence="1" id="KW-0614">Plasmid</keyword>
<protein>
    <submittedName>
        <fullName evidence="1">Plasmid stabilisation system family protein</fullName>
    </submittedName>
</protein>
<accession>A0A9P1NTC6</accession>
<proteinExistence type="predicted"/>
<name>A0A9P1NTC6_ECOLX</name>